<accession>A0A9Q1QEN0</accession>
<protein>
    <recommendedName>
        <fullName evidence="3">Reverse transcriptase zinc-binding domain-containing protein</fullName>
    </recommendedName>
</protein>
<gene>
    <name evidence="1" type="ORF">Cgig2_022469</name>
</gene>
<name>A0A9Q1QEN0_9CARY</name>
<sequence>MEQGVNHAIGDGHATKFWLHSWADHRPLRELITRSIPGQDRDLLVSDYWDPGRGWRWEAFTELLPPRIQQQIASFEVLEERAPDNFYWKNEPSGRHGLSNYMNCASCHGDWEDMAHILWGCLEVSEVWSFLESKGFQCRALNMDVATWIKENTQSQKEDPTWPT</sequence>
<reference evidence="1" key="1">
    <citation type="submission" date="2022-04" db="EMBL/GenBank/DDBJ databases">
        <title>Carnegiea gigantea Genome sequencing and assembly v2.</title>
        <authorList>
            <person name="Copetti D."/>
            <person name="Sanderson M.J."/>
            <person name="Burquez A."/>
            <person name="Wojciechowski M.F."/>
        </authorList>
    </citation>
    <scope>NUCLEOTIDE SEQUENCE</scope>
    <source>
        <strain evidence="1">SGP5-SGP5p</strain>
        <tissue evidence="1">Aerial part</tissue>
    </source>
</reference>
<dbReference type="AlphaFoldDB" id="A0A9Q1QEN0"/>
<dbReference type="OrthoDB" id="649363at2759"/>
<evidence type="ECO:0008006" key="3">
    <source>
        <dbReference type="Google" id="ProtNLM"/>
    </source>
</evidence>
<organism evidence="1 2">
    <name type="scientific">Carnegiea gigantea</name>
    <dbReference type="NCBI Taxonomy" id="171969"/>
    <lineage>
        <taxon>Eukaryota</taxon>
        <taxon>Viridiplantae</taxon>
        <taxon>Streptophyta</taxon>
        <taxon>Embryophyta</taxon>
        <taxon>Tracheophyta</taxon>
        <taxon>Spermatophyta</taxon>
        <taxon>Magnoliopsida</taxon>
        <taxon>eudicotyledons</taxon>
        <taxon>Gunneridae</taxon>
        <taxon>Pentapetalae</taxon>
        <taxon>Caryophyllales</taxon>
        <taxon>Cactineae</taxon>
        <taxon>Cactaceae</taxon>
        <taxon>Cactoideae</taxon>
        <taxon>Echinocereeae</taxon>
        <taxon>Carnegiea</taxon>
    </lineage>
</organism>
<comment type="caution">
    <text evidence="1">The sequence shown here is derived from an EMBL/GenBank/DDBJ whole genome shotgun (WGS) entry which is preliminary data.</text>
</comment>
<evidence type="ECO:0000313" key="1">
    <source>
        <dbReference type="EMBL" id="KAJ8439332.1"/>
    </source>
</evidence>
<dbReference type="EMBL" id="JAKOGI010000222">
    <property type="protein sequence ID" value="KAJ8439332.1"/>
    <property type="molecule type" value="Genomic_DNA"/>
</dbReference>
<evidence type="ECO:0000313" key="2">
    <source>
        <dbReference type="Proteomes" id="UP001153076"/>
    </source>
</evidence>
<dbReference type="Proteomes" id="UP001153076">
    <property type="component" value="Unassembled WGS sequence"/>
</dbReference>
<keyword evidence="2" id="KW-1185">Reference proteome</keyword>
<proteinExistence type="predicted"/>